<dbReference type="AlphaFoldDB" id="A0A9Q0C959"/>
<sequence length="265" mass="30146">MAGVFDKKAEQYAQRRPRYPKEWFSMLASLTPEHKVAWDAGTGSGQAALSPAEHYDQVIATDASAAQLEHTAKHPKVHYLHTPISLSEDELVSKLGGDNSIDLIISATAVHWFDLPFFFSVANRVLKKPHGIIAVWTFYDMRDLKNSTKMLREAVLPYCDPRIRYPLEGYRKLPFPFESVGYGCEGSPIELDMEVEMTFDEYVKSLKTGSFFLQANEKGVELFSDEILEEMKREWGDNTGRRKLHCIECMLVGKPKSDQSLISKY</sequence>
<accession>A0A9Q0C959</accession>
<evidence type="ECO:0000259" key="1">
    <source>
        <dbReference type="Pfam" id="PF08241"/>
    </source>
</evidence>
<gene>
    <name evidence="2" type="ORF">LUZ63_013589</name>
</gene>
<comment type="caution">
    <text evidence="2">The sequence shown here is derived from an EMBL/GenBank/DDBJ whole genome shotgun (WGS) entry which is preliminary data.</text>
</comment>
<dbReference type="InterPro" id="IPR029063">
    <property type="entry name" value="SAM-dependent_MTases_sf"/>
</dbReference>
<dbReference type="InterPro" id="IPR013216">
    <property type="entry name" value="Methyltransf_11"/>
</dbReference>
<dbReference type="OrthoDB" id="10027013at2759"/>
<dbReference type="CDD" id="cd02440">
    <property type="entry name" value="AdoMet_MTases"/>
    <property type="match status" value="1"/>
</dbReference>
<name>A0A9Q0C959_9POAL</name>
<dbReference type="Pfam" id="PF08241">
    <property type="entry name" value="Methyltransf_11"/>
    <property type="match status" value="1"/>
</dbReference>
<organism evidence="2 3">
    <name type="scientific">Rhynchospora breviuscula</name>
    <dbReference type="NCBI Taxonomy" id="2022672"/>
    <lineage>
        <taxon>Eukaryota</taxon>
        <taxon>Viridiplantae</taxon>
        <taxon>Streptophyta</taxon>
        <taxon>Embryophyta</taxon>
        <taxon>Tracheophyta</taxon>
        <taxon>Spermatophyta</taxon>
        <taxon>Magnoliopsida</taxon>
        <taxon>Liliopsida</taxon>
        <taxon>Poales</taxon>
        <taxon>Cyperaceae</taxon>
        <taxon>Cyperoideae</taxon>
        <taxon>Rhynchosporeae</taxon>
        <taxon>Rhynchospora</taxon>
    </lineage>
</organism>
<dbReference type="EMBL" id="JAMQYH010000004">
    <property type="protein sequence ID" value="KAJ1689434.1"/>
    <property type="molecule type" value="Genomic_DNA"/>
</dbReference>
<protein>
    <recommendedName>
        <fullName evidence="1">Methyltransferase type 11 domain-containing protein</fullName>
    </recommendedName>
</protein>
<dbReference type="SUPFAM" id="SSF53335">
    <property type="entry name" value="S-adenosyl-L-methionine-dependent methyltransferases"/>
    <property type="match status" value="1"/>
</dbReference>
<keyword evidence="3" id="KW-1185">Reference proteome</keyword>
<proteinExistence type="predicted"/>
<evidence type="ECO:0000313" key="3">
    <source>
        <dbReference type="Proteomes" id="UP001151287"/>
    </source>
</evidence>
<feature type="domain" description="Methyltransferase type 11" evidence="1">
    <location>
        <begin position="39"/>
        <end position="133"/>
    </location>
</feature>
<dbReference type="PANTHER" id="PTHR44575:SF2">
    <property type="entry name" value="OS01G0589200 PROTEIN"/>
    <property type="match status" value="1"/>
</dbReference>
<dbReference type="Gene3D" id="3.40.50.150">
    <property type="entry name" value="Vaccinia Virus protein VP39"/>
    <property type="match status" value="1"/>
</dbReference>
<dbReference type="Proteomes" id="UP001151287">
    <property type="component" value="Unassembled WGS sequence"/>
</dbReference>
<evidence type="ECO:0000313" key="2">
    <source>
        <dbReference type="EMBL" id="KAJ1689434.1"/>
    </source>
</evidence>
<dbReference type="PANTHER" id="PTHR44575">
    <property type="entry name" value="OS01G0589200 PROTEIN"/>
    <property type="match status" value="1"/>
</dbReference>
<reference evidence="2" key="1">
    <citation type="journal article" date="2022" name="Cell">
        <title>Repeat-based holocentromeres influence genome architecture and karyotype evolution.</title>
        <authorList>
            <person name="Hofstatter P.G."/>
            <person name="Thangavel G."/>
            <person name="Lux T."/>
            <person name="Neumann P."/>
            <person name="Vondrak T."/>
            <person name="Novak P."/>
            <person name="Zhang M."/>
            <person name="Costa L."/>
            <person name="Castellani M."/>
            <person name="Scott A."/>
            <person name="Toegelov H."/>
            <person name="Fuchs J."/>
            <person name="Mata-Sucre Y."/>
            <person name="Dias Y."/>
            <person name="Vanzela A.L.L."/>
            <person name="Huettel B."/>
            <person name="Almeida C.C.S."/>
            <person name="Simkova H."/>
            <person name="Souza G."/>
            <person name="Pedrosa-Harand A."/>
            <person name="Macas J."/>
            <person name="Mayer K.F.X."/>
            <person name="Houben A."/>
            <person name="Marques A."/>
        </authorList>
    </citation>
    <scope>NUCLEOTIDE SEQUENCE</scope>
    <source>
        <strain evidence="2">RhyBre1mFocal</strain>
    </source>
</reference>
<dbReference type="GO" id="GO:0008757">
    <property type="term" value="F:S-adenosylmethionine-dependent methyltransferase activity"/>
    <property type="evidence" value="ECO:0007669"/>
    <property type="project" value="InterPro"/>
</dbReference>